<proteinExistence type="predicted"/>
<accession>A0AAE8ME38</accession>
<comment type="caution">
    <text evidence="1">The sequence shown here is derived from an EMBL/GenBank/DDBJ whole genome shotgun (WGS) entry which is preliminary data.</text>
</comment>
<evidence type="ECO:0000313" key="2">
    <source>
        <dbReference type="Proteomes" id="UP001187734"/>
    </source>
</evidence>
<keyword evidence="2" id="KW-1185">Reference proteome</keyword>
<sequence length="113" mass="12105">MTTLSAPLAFSGVYNACGRFSLANNRGKPMAIIRGNRLAAPGVFFDTIVNISDVFVNPDLSYQSPKTENTALCTSVAFASKIQNGLLKGATFEILWKTLVAVKDDEGISKYPG</sequence>
<organism evidence="1 2">
    <name type="scientific">Fusarium torulosum</name>
    <dbReference type="NCBI Taxonomy" id="33205"/>
    <lineage>
        <taxon>Eukaryota</taxon>
        <taxon>Fungi</taxon>
        <taxon>Dikarya</taxon>
        <taxon>Ascomycota</taxon>
        <taxon>Pezizomycotina</taxon>
        <taxon>Sordariomycetes</taxon>
        <taxon>Hypocreomycetidae</taxon>
        <taxon>Hypocreales</taxon>
        <taxon>Nectriaceae</taxon>
        <taxon>Fusarium</taxon>
    </lineage>
</organism>
<dbReference type="Proteomes" id="UP001187734">
    <property type="component" value="Unassembled WGS sequence"/>
</dbReference>
<dbReference type="EMBL" id="ONZP01000338">
    <property type="protein sequence ID" value="SPJ81866.1"/>
    <property type="molecule type" value="Genomic_DNA"/>
</dbReference>
<name>A0AAE8ME38_9HYPO</name>
<protein>
    <submittedName>
        <fullName evidence="1">Uncharacterized protein</fullName>
    </submittedName>
</protein>
<reference evidence="1" key="1">
    <citation type="submission" date="2018-03" db="EMBL/GenBank/DDBJ databases">
        <authorList>
            <person name="Guldener U."/>
        </authorList>
    </citation>
    <scope>NUCLEOTIDE SEQUENCE</scope>
</reference>
<evidence type="ECO:0000313" key="1">
    <source>
        <dbReference type="EMBL" id="SPJ81866.1"/>
    </source>
</evidence>
<dbReference type="AlphaFoldDB" id="A0AAE8ME38"/>
<gene>
    <name evidence="1" type="ORF">FTOL_09271</name>
</gene>